<keyword evidence="2" id="KW-1185">Reference proteome</keyword>
<accession>A0A841FP68</accession>
<organism evidence="1 2">
    <name type="scientific">Phytomonospora endophytica</name>
    <dbReference type="NCBI Taxonomy" id="714109"/>
    <lineage>
        <taxon>Bacteria</taxon>
        <taxon>Bacillati</taxon>
        <taxon>Actinomycetota</taxon>
        <taxon>Actinomycetes</taxon>
        <taxon>Micromonosporales</taxon>
        <taxon>Micromonosporaceae</taxon>
        <taxon>Phytomonospora</taxon>
    </lineage>
</organism>
<evidence type="ECO:0000313" key="2">
    <source>
        <dbReference type="Proteomes" id="UP000548476"/>
    </source>
</evidence>
<dbReference type="Proteomes" id="UP000548476">
    <property type="component" value="Unassembled WGS sequence"/>
</dbReference>
<comment type="caution">
    <text evidence="1">The sequence shown here is derived from an EMBL/GenBank/DDBJ whole genome shotgun (WGS) entry which is preliminary data.</text>
</comment>
<gene>
    <name evidence="1" type="ORF">HNR73_003209</name>
</gene>
<dbReference type="AlphaFoldDB" id="A0A841FP68"/>
<sequence>MEITPERGVPLVHVGDSRADVENRVGRPVHGPGSSPAVYETTPTLVVHYLPDDTVELVELGYSGDGGEEVTFDGVQLTYRFIGEVVAELEGRGYTCTPSDIGFEFHAGFAVWSMDSLWAGDLDPGASEDDERSIVEGVSVAPYSYFVTE</sequence>
<proteinExistence type="predicted"/>
<dbReference type="EMBL" id="JACHGT010000006">
    <property type="protein sequence ID" value="MBB6035352.1"/>
    <property type="molecule type" value="Genomic_DNA"/>
</dbReference>
<name>A0A841FP68_9ACTN</name>
<protein>
    <submittedName>
        <fullName evidence="1">Uncharacterized protein</fullName>
    </submittedName>
</protein>
<dbReference type="RefSeq" id="WP_184788205.1">
    <property type="nucleotide sequence ID" value="NZ_BONT01000004.1"/>
</dbReference>
<reference evidence="1 2" key="1">
    <citation type="submission" date="2020-08" db="EMBL/GenBank/DDBJ databases">
        <title>Genomic Encyclopedia of Type Strains, Phase IV (KMG-IV): sequencing the most valuable type-strain genomes for metagenomic binning, comparative biology and taxonomic classification.</title>
        <authorList>
            <person name="Goeker M."/>
        </authorList>
    </citation>
    <scope>NUCLEOTIDE SEQUENCE [LARGE SCALE GENOMIC DNA]</scope>
    <source>
        <strain evidence="1 2">YIM 65646</strain>
    </source>
</reference>
<evidence type="ECO:0000313" key="1">
    <source>
        <dbReference type="EMBL" id="MBB6035352.1"/>
    </source>
</evidence>